<organism evidence="2 3">
    <name type="scientific">Nesidiocoris tenuis</name>
    <dbReference type="NCBI Taxonomy" id="355587"/>
    <lineage>
        <taxon>Eukaryota</taxon>
        <taxon>Metazoa</taxon>
        <taxon>Ecdysozoa</taxon>
        <taxon>Arthropoda</taxon>
        <taxon>Hexapoda</taxon>
        <taxon>Insecta</taxon>
        <taxon>Pterygota</taxon>
        <taxon>Neoptera</taxon>
        <taxon>Paraneoptera</taxon>
        <taxon>Hemiptera</taxon>
        <taxon>Heteroptera</taxon>
        <taxon>Panheteroptera</taxon>
        <taxon>Cimicomorpha</taxon>
        <taxon>Miridae</taxon>
        <taxon>Dicyphina</taxon>
        <taxon>Nesidiocoris</taxon>
    </lineage>
</organism>
<dbReference type="AlphaFoldDB" id="A0A6H5HAT6"/>
<name>A0A6H5HAT6_9HEMI</name>
<feature type="region of interest" description="Disordered" evidence="1">
    <location>
        <begin position="108"/>
        <end position="128"/>
    </location>
</feature>
<keyword evidence="3" id="KW-1185">Reference proteome</keyword>
<accession>A0A6H5HAT6</accession>
<protein>
    <submittedName>
        <fullName evidence="2">Uncharacterized protein</fullName>
    </submittedName>
</protein>
<evidence type="ECO:0000256" key="1">
    <source>
        <dbReference type="SAM" id="MobiDB-lite"/>
    </source>
</evidence>
<dbReference type="Proteomes" id="UP000479000">
    <property type="component" value="Unassembled WGS sequence"/>
</dbReference>
<reference evidence="2 3" key="1">
    <citation type="submission" date="2020-02" db="EMBL/GenBank/DDBJ databases">
        <authorList>
            <person name="Ferguson B K."/>
        </authorList>
    </citation>
    <scope>NUCLEOTIDE SEQUENCE [LARGE SCALE GENOMIC DNA]</scope>
</reference>
<gene>
    <name evidence="2" type="ORF">NTEN_LOCUS17828</name>
</gene>
<feature type="non-terminal residue" evidence="2">
    <location>
        <position position="1"/>
    </location>
</feature>
<dbReference type="EMBL" id="CADCXU010026282">
    <property type="protein sequence ID" value="CAB0013217.1"/>
    <property type="molecule type" value="Genomic_DNA"/>
</dbReference>
<evidence type="ECO:0000313" key="2">
    <source>
        <dbReference type="EMBL" id="CAB0013217.1"/>
    </source>
</evidence>
<proteinExistence type="predicted"/>
<sequence>FTDVERFQSATTDNARRVHFRIRKGQAVRDRLHVCRTALPGRRNRFTFKTSPARCNSRRDTQLSQRLVLTAILDHVGGIGRRGNQLSTMSAVGRFYAQLRASSAATNRTTHDGTFLGQSGRDRDRRIKRSTSIRSARRMKPKIRVLVLQKYIFV</sequence>
<evidence type="ECO:0000313" key="3">
    <source>
        <dbReference type="Proteomes" id="UP000479000"/>
    </source>
</evidence>